<dbReference type="EMBL" id="JABEZW010000008">
    <property type="protein sequence ID" value="MBA0772968.1"/>
    <property type="molecule type" value="Genomic_DNA"/>
</dbReference>
<proteinExistence type="predicted"/>
<reference evidence="1 2" key="1">
    <citation type="journal article" date="2019" name="Genome Biol. Evol.">
        <title>Insights into the evolution of the New World diploid cottons (Gossypium, subgenus Houzingenia) based on genome sequencing.</title>
        <authorList>
            <person name="Grover C.E."/>
            <person name="Arick M.A. 2nd"/>
            <person name="Thrash A."/>
            <person name="Conover J.L."/>
            <person name="Sanders W.S."/>
            <person name="Peterson D.G."/>
            <person name="Frelichowski J.E."/>
            <person name="Scheffler J.A."/>
            <person name="Scheffler B.E."/>
            <person name="Wendel J.F."/>
        </authorList>
    </citation>
    <scope>NUCLEOTIDE SEQUENCE [LARGE SCALE GENOMIC DNA]</scope>
    <source>
        <strain evidence="1">8</strain>
        <tissue evidence="1">Leaf</tissue>
    </source>
</reference>
<dbReference type="AlphaFoldDB" id="A0A7J9EJF7"/>
<keyword evidence="2" id="KW-1185">Reference proteome</keyword>
<dbReference type="Proteomes" id="UP000593568">
    <property type="component" value="Unassembled WGS sequence"/>
</dbReference>
<protein>
    <submittedName>
        <fullName evidence="1">Uncharacterized protein</fullName>
    </submittedName>
</protein>
<evidence type="ECO:0000313" key="2">
    <source>
        <dbReference type="Proteomes" id="UP000593568"/>
    </source>
</evidence>
<sequence>TGKNAQTTIDIVEEIDAEDVATAKNVEEGNNYHGCKDDVSLYEMDFFATQSQPSKANQDDSTFSKKKKRFLMEVNKFLHHLLMLPHYWGKIYGRLALN</sequence>
<comment type="caution">
    <text evidence="1">The sequence shown here is derived from an EMBL/GenBank/DDBJ whole genome shotgun (WGS) entry which is preliminary data.</text>
</comment>
<name>A0A7J9EJF7_9ROSI</name>
<organism evidence="1 2">
    <name type="scientific">Gossypium trilobum</name>
    <dbReference type="NCBI Taxonomy" id="34281"/>
    <lineage>
        <taxon>Eukaryota</taxon>
        <taxon>Viridiplantae</taxon>
        <taxon>Streptophyta</taxon>
        <taxon>Embryophyta</taxon>
        <taxon>Tracheophyta</taxon>
        <taxon>Spermatophyta</taxon>
        <taxon>Magnoliopsida</taxon>
        <taxon>eudicotyledons</taxon>
        <taxon>Gunneridae</taxon>
        <taxon>Pentapetalae</taxon>
        <taxon>rosids</taxon>
        <taxon>malvids</taxon>
        <taxon>Malvales</taxon>
        <taxon>Malvaceae</taxon>
        <taxon>Malvoideae</taxon>
        <taxon>Gossypium</taxon>
    </lineage>
</organism>
<feature type="non-terminal residue" evidence="1">
    <location>
        <position position="1"/>
    </location>
</feature>
<gene>
    <name evidence="1" type="ORF">Gotri_008277</name>
</gene>
<evidence type="ECO:0000313" key="1">
    <source>
        <dbReference type="EMBL" id="MBA0772968.1"/>
    </source>
</evidence>
<accession>A0A7J9EJF7</accession>